<dbReference type="InterPro" id="IPR045152">
    <property type="entry name" value="EDC4-like"/>
</dbReference>
<dbReference type="Gene3D" id="2.130.10.10">
    <property type="entry name" value="YVTN repeat-like/Quinoprotein amine dehydrogenase"/>
    <property type="match status" value="1"/>
</dbReference>
<accession>A0A8C5H5E3</accession>
<sequence>MIRVLSLGFTERSLLKGFTGAVTDLAFAHLDSSLLGCVDEAGNLMVWQLTCTDGKILDEIVIHVQRPEDTPLNSHRRLIWCPFILDDTEENQDDISQTLALLHEDRAEVWDLEVLKANHSSWPVDASELKDGLITIKGHMQRVSEGALSPDGTVLATASYDGYIKFWQIYIEGVQDKPRCLHELRPHGGHPVSCLLFCDNHKRQDPDVPFWRFLITGANQNQELKMWCTVSWTCLQTIRFSPDPLNSSTLPSLKASLDLSAEYLILTDVQRKVLYVMELQQDLDKGKAKFTAVSEFLLTHPVLSFGIRDVTQSRLRHTEVLPAEEESETMTTGGTQGPSESKSGIQIKLYCVHTKSLQDVQIWFQPHAASVSAGFLLHSDSQDGFGKQSSDKESGNGSQTELSKIPSLPGPSDFLSNSANSSGLMPKLMTPDAFMTPSTSVRKVPASPGSSASSLTIVTYPCVIQLQVQASPSGPLALDNPEVLEPPLLPHLASPTRARSPDVISSASTAMSQDMPEIASQTLQLQRLMPSLDPVPLSALQADSMASAASALHLLTSPRTGSNSGAVESEPRLSNTPSLLENALSHENPGTGAASSEGSISITPWPAAPDITRETRNSLRDNGLVDSFKSRDEVESLASSTGKCSSRGSHRIPVKDWKTSPRGSPKLKRKLKKDEGYVIVKMVPGETLHQIHQQQFQEQLSQHLGHTLSIAMTNRVDKVLREEIKKTVPQTISKTLEPVAGQLNNTITAKLTNVEVTLKDNVTKVVKSKNITDAIGRAAAEAMQGPIQAAYKDAFQSVVLPVFERGCHSMFQQINDSFKQGTHEYIQQLETHMKSKKQREQDARDPVVVQLQQMIDGFQNSTDQLANNISTNVRAEVQHQIQMSVGNMQESILSHVQRIVKGEVGLAMKEQQAVVTSSIMQAMRSAAGTPVPTAHLDYQTQQANILQLLQQGQLNQAFQQALSATDLNLVLYVCETIDSQQVFGQHPCPLSQPVLLSLIQQLSSNLSTRSELKISYLEDAVMNLDHGDSLTRDHMASVLAQVRPKLFAFLQQDPHSPLSKTARRLMMMLQGLVNH</sequence>
<dbReference type="FunFam" id="1.10.220.100:FF:000001">
    <property type="entry name" value="Enhancer of mRNA-decapping protein 4"/>
    <property type="match status" value="1"/>
</dbReference>
<evidence type="ECO:0000259" key="10">
    <source>
        <dbReference type="Pfam" id="PF16529"/>
    </source>
</evidence>
<feature type="region of interest" description="Disordered" evidence="9">
    <location>
        <begin position="319"/>
        <end position="342"/>
    </location>
</feature>
<evidence type="ECO:0000256" key="7">
    <source>
        <dbReference type="ARBA" id="ARBA00023054"/>
    </source>
</evidence>
<dbReference type="SUPFAM" id="SSF50978">
    <property type="entry name" value="WD40 repeat-like"/>
    <property type="match status" value="1"/>
</dbReference>
<evidence type="ECO:0000313" key="12">
    <source>
        <dbReference type="Ensembl" id="ENSGWIP00000040426.1"/>
    </source>
</evidence>
<dbReference type="PROSITE" id="PS50082">
    <property type="entry name" value="WD_REPEATS_2"/>
    <property type="match status" value="1"/>
</dbReference>
<gene>
    <name evidence="12" type="primary">edc4</name>
</gene>
<evidence type="ECO:0000256" key="1">
    <source>
        <dbReference type="ARBA" id="ARBA00004201"/>
    </source>
</evidence>
<dbReference type="Proteomes" id="UP000694680">
    <property type="component" value="Chromosome 6"/>
</dbReference>
<dbReference type="Pfam" id="PF16529">
    <property type="entry name" value="Ge1_WD40"/>
    <property type="match status" value="1"/>
</dbReference>
<dbReference type="GO" id="GO:0000932">
    <property type="term" value="C:P-body"/>
    <property type="evidence" value="ECO:0007669"/>
    <property type="project" value="UniProtKB-SubCell"/>
</dbReference>
<dbReference type="InterPro" id="IPR001680">
    <property type="entry name" value="WD40_rpt"/>
</dbReference>
<dbReference type="GO" id="GO:0031087">
    <property type="term" value="P:deadenylation-independent decapping of nuclear-transcribed mRNA"/>
    <property type="evidence" value="ECO:0007669"/>
    <property type="project" value="InterPro"/>
</dbReference>
<evidence type="ECO:0000256" key="3">
    <source>
        <dbReference type="ARBA" id="ARBA00015762"/>
    </source>
</evidence>
<evidence type="ECO:0000256" key="8">
    <source>
        <dbReference type="PROSITE-ProRule" id="PRU00221"/>
    </source>
</evidence>
<feature type="region of interest" description="Disordered" evidence="9">
    <location>
        <begin position="631"/>
        <end position="670"/>
    </location>
</feature>
<feature type="compositionally biased region" description="Polar residues" evidence="9">
    <location>
        <begin position="637"/>
        <end position="647"/>
    </location>
</feature>
<feature type="repeat" description="WD" evidence="8">
    <location>
        <begin position="136"/>
        <end position="169"/>
    </location>
</feature>
<comment type="similarity">
    <text evidence="2">Belongs to the WD repeat EDC4 family.</text>
</comment>
<feature type="domain" description="Enhancer of mRNA-decapping protein 4 WD40 repeat region" evidence="10">
    <location>
        <begin position="1"/>
        <end position="282"/>
    </location>
</feature>
<dbReference type="Gene3D" id="1.10.220.100">
    <property type="entry name" value="conserved c-terminal region of ge- 1"/>
    <property type="match status" value="1"/>
</dbReference>
<feature type="region of interest" description="Disordered" evidence="9">
    <location>
        <begin position="582"/>
        <end position="609"/>
    </location>
</feature>
<feature type="domain" description="Enhancer of mRNA-decapping protein 4 C-terminal" evidence="11">
    <location>
        <begin position="945"/>
        <end position="1065"/>
    </location>
</feature>
<name>A0A8C5H5E3_GOUWI</name>
<reference evidence="12" key="2">
    <citation type="submission" date="2025-08" db="UniProtKB">
        <authorList>
            <consortium name="Ensembl"/>
        </authorList>
    </citation>
    <scope>IDENTIFICATION</scope>
</reference>
<dbReference type="Ensembl" id="ENSGWIT00000043922.1">
    <property type="protein sequence ID" value="ENSGWIP00000040426.1"/>
    <property type="gene ID" value="ENSGWIG00000016672.1"/>
</dbReference>
<dbReference type="InterPro" id="IPR044938">
    <property type="entry name" value="EDC4_C_sf"/>
</dbReference>
<keyword evidence="5 8" id="KW-0853">WD repeat</keyword>
<feature type="region of interest" description="Disordered" evidence="9">
    <location>
        <begin position="491"/>
        <end position="514"/>
    </location>
</feature>
<evidence type="ECO:0000256" key="2">
    <source>
        <dbReference type="ARBA" id="ARBA00009639"/>
    </source>
</evidence>
<dbReference type="InterPro" id="IPR036322">
    <property type="entry name" value="WD40_repeat_dom_sf"/>
</dbReference>
<reference evidence="12" key="3">
    <citation type="submission" date="2025-09" db="UniProtKB">
        <authorList>
            <consortium name="Ensembl"/>
        </authorList>
    </citation>
    <scope>IDENTIFICATION</scope>
</reference>
<comment type="subcellular location">
    <subcellularLocation>
        <location evidence="1">Cytoplasm</location>
        <location evidence="1">P-body</location>
    </subcellularLocation>
</comment>
<dbReference type="PROSITE" id="PS50294">
    <property type="entry name" value="WD_REPEATS_REGION"/>
    <property type="match status" value="1"/>
</dbReference>
<feature type="compositionally biased region" description="Polar residues" evidence="9">
    <location>
        <begin position="593"/>
        <end position="602"/>
    </location>
</feature>
<organism evidence="12 13">
    <name type="scientific">Gouania willdenowi</name>
    <name type="common">Blunt-snouted clingfish</name>
    <name type="synonym">Lepadogaster willdenowi</name>
    <dbReference type="NCBI Taxonomy" id="441366"/>
    <lineage>
        <taxon>Eukaryota</taxon>
        <taxon>Metazoa</taxon>
        <taxon>Chordata</taxon>
        <taxon>Craniata</taxon>
        <taxon>Vertebrata</taxon>
        <taxon>Euteleostomi</taxon>
        <taxon>Actinopterygii</taxon>
        <taxon>Neopterygii</taxon>
        <taxon>Teleostei</taxon>
        <taxon>Neoteleostei</taxon>
        <taxon>Acanthomorphata</taxon>
        <taxon>Ovalentaria</taxon>
        <taxon>Blenniimorphae</taxon>
        <taxon>Blenniiformes</taxon>
        <taxon>Gobiesocoidei</taxon>
        <taxon>Gobiesocidae</taxon>
        <taxon>Gobiesocinae</taxon>
        <taxon>Gouania</taxon>
    </lineage>
</organism>
<feature type="region of interest" description="Disordered" evidence="9">
    <location>
        <begin position="556"/>
        <end position="575"/>
    </location>
</feature>
<feature type="region of interest" description="Disordered" evidence="9">
    <location>
        <begin position="382"/>
        <end position="422"/>
    </location>
</feature>
<dbReference type="AlphaFoldDB" id="A0A8C5H5E3"/>
<dbReference type="InterPro" id="IPR049404">
    <property type="entry name" value="EDC4_C"/>
</dbReference>
<evidence type="ECO:0000256" key="9">
    <source>
        <dbReference type="SAM" id="MobiDB-lite"/>
    </source>
</evidence>
<dbReference type="PANTHER" id="PTHR15598:SF5">
    <property type="entry name" value="ENHANCER OF MRNA-DECAPPING PROTEIN 4"/>
    <property type="match status" value="1"/>
</dbReference>
<keyword evidence="13" id="KW-1185">Reference proteome</keyword>
<evidence type="ECO:0000259" key="11">
    <source>
        <dbReference type="Pfam" id="PF21289"/>
    </source>
</evidence>
<evidence type="ECO:0000256" key="5">
    <source>
        <dbReference type="ARBA" id="ARBA00022574"/>
    </source>
</evidence>
<dbReference type="SMART" id="SM00320">
    <property type="entry name" value="WD40"/>
    <property type="match status" value="3"/>
</dbReference>
<keyword evidence="4" id="KW-0963">Cytoplasm</keyword>
<reference evidence="12" key="1">
    <citation type="submission" date="2020-06" db="EMBL/GenBank/DDBJ databases">
        <authorList>
            <consortium name="Wellcome Sanger Institute Data Sharing"/>
        </authorList>
    </citation>
    <scope>NUCLEOTIDE SEQUENCE [LARGE SCALE GENOMIC DNA]</scope>
</reference>
<keyword evidence="6" id="KW-0677">Repeat</keyword>
<dbReference type="Pfam" id="PF21289">
    <property type="entry name" value="EDC4_C"/>
    <property type="match status" value="1"/>
</dbReference>
<feature type="compositionally biased region" description="Polar residues" evidence="9">
    <location>
        <begin position="558"/>
        <end position="575"/>
    </location>
</feature>
<evidence type="ECO:0000256" key="6">
    <source>
        <dbReference type="ARBA" id="ARBA00022737"/>
    </source>
</evidence>
<dbReference type="InterPro" id="IPR032401">
    <property type="entry name" value="EDC4_WD40"/>
</dbReference>
<dbReference type="PANTHER" id="PTHR15598">
    <property type="entry name" value="ENHANCER OF MRNA-DECAPPING PROTEIN 4"/>
    <property type="match status" value="1"/>
</dbReference>
<dbReference type="Gene3D" id="6.10.140.270">
    <property type="match status" value="1"/>
</dbReference>
<evidence type="ECO:0000313" key="13">
    <source>
        <dbReference type="Proteomes" id="UP000694680"/>
    </source>
</evidence>
<keyword evidence="7" id="KW-0175">Coiled coil</keyword>
<proteinExistence type="inferred from homology"/>
<feature type="compositionally biased region" description="Polar residues" evidence="9">
    <location>
        <begin position="503"/>
        <end position="512"/>
    </location>
</feature>
<protein>
    <recommendedName>
        <fullName evidence="3">Enhancer of mRNA-decapping protein 4</fullName>
    </recommendedName>
</protein>
<evidence type="ECO:0000256" key="4">
    <source>
        <dbReference type="ARBA" id="ARBA00022490"/>
    </source>
</evidence>
<dbReference type="InterPro" id="IPR015943">
    <property type="entry name" value="WD40/YVTN_repeat-like_dom_sf"/>
</dbReference>